<proteinExistence type="predicted"/>
<evidence type="ECO:0000313" key="3">
    <source>
        <dbReference type="Proteomes" id="UP001152562"/>
    </source>
</evidence>
<feature type="region of interest" description="Disordered" evidence="1">
    <location>
        <begin position="88"/>
        <end position="139"/>
    </location>
</feature>
<organism evidence="2 3">
    <name type="scientific">Pieris brassicae</name>
    <name type="common">White butterfly</name>
    <name type="synonym">Large white butterfly</name>
    <dbReference type="NCBI Taxonomy" id="7116"/>
    <lineage>
        <taxon>Eukaryota</taxon>
        <taxon>Metazoa</taxon>
        <taxon>Ecdysozoa</taxon>
        <taxon>Arthropoda</taxon>
        <taxon>Hexapoda</taxon>
        <taxon>Insecta</taxon>
        <taxon>Pterygota</taxon>
        <taxon>Neoptera</taxon>
        <taxon>Endopterygota</taxon>
        <taxon>Lepidoptera</taxon>
        <taxon>Glossata</taxon>
        <taxon>Ditrysia</taxon>
        <taxon>Papilionoidea</taxon>
        <taxon>Pieridae</taxon>
        <taxon>Pierinae</taxon>
        <taxon>Pieris</taxon>
    </lineage>
</organism>
<keyword evidence="3" id="KW-1185">Reference proteome</keyword>
<comment type="caution">
    <text evidence="2">The sequence shown here is derived from an EMBL/GenBank/DDBJ whole genome shotgun (WGS) entry which is preliminary data.</text>
</comment>
<dbReference type="EMBL" id="CALOZG010000040">
    <property type="protein sequence ID" value="CAH4034453.1"/>
    <property type="molecule type" value="Genomic_DNA"/>
</dbReference>
<accession>A0A9P0TLH5</accession>
<dbReference type="AlphaFoldDB" id="A0A9P0TLH5"/>
<name>A0A9P0TLH5_PIEBR</name>
<reference evidence="2" key="1">
    <citation type="submission" date="2022-05" db="EMBL/GenBank/DDBJ databases">
        <authorList>
            <person name="Okamura Y."/>
        </authorList>
    </citation>
    <scope>NUCLEOTIDE SEQUENCE</scope>
</reference>
<protein>
    <submittedName>
        <fullName evidence="2">Uncharacterized protein</fullName>
    </submittedName>
</protein>
<gene>
    <name evidence="2" type="ORF">PIBRA_LOCUS10636</name>
</gene>
<sequence>MMEEFIKTFNQILSHARIRKAISYWSHSSSTKPANLPATVLADNEFEWISTTKQQDPLIPAAKPHIGAQGTKYQRQFRTILAEDLLKNTPKYGPDYGTPTNNISNRTDTDDANKTNNKQKTSTRTPTLSNEKWAQTSSLLDVRPAKDHCQNYMEVSRMQC</sequence>
<dbReference type="Proteomes" id="UP001152562">
    <property type="component" value="Unassembled WGS sequence"/>
</dbReference>
<feature type="compositionally biased region" description="Polar residues" evidence="1">
    <location>
        <begin position="114"/>
        <end position="139"/>
    </location>
</feature>
<evidence type="ECO:0000313" key="2">
    <source>
        <dbReference type="EMBL" id="CAH4034453.1"/>
    </source>
</evidence>
<evidence type="ECO:0000256" key="1">
    <source>
        <dbReference type="SAM" id="MobiDB-lite"/>
    </source>
</evidence>